<dbReference type="EMBL" id="MU393476">
    <property type="protein sequence ID" value="KAI4865123.1"/>
    <property type="molecule type" value="Genomic_DNA"/>
</dbReference>
<evidence type="ECO:0000313" key="1">
    <source>
        <dbReference type="EMBL" id="KAI4865123.1"/>
    </source>
</evidence>
<comment type="caution">
    <text evidence="1">The sequence shown here is derived from an EMBL/GenBank/DDBJ whole genome shotgun (WGS) entry which is preliminary data.</text>
</comment>
<accession>A0ACB9Z1K6</accession>
<sequence>MANDQSSVPNVSNLPGKEHFYGKIIHSIDFGQSDVQDKSVKHVAVSGAGNSAADIDSQPITNGTAGGCHFTDFWPLVAEKVHDHRGDVRLLNGNELYFDDKNDTHFPCDAILCVTGWKCGLDMFENRTLMELGLPYPKDIESQEGAAKWETLVGKVDEQISSGGSSCSEIRQDTIVRGRQRCGMSILHDEPRGRTSAF</sequence>
<proteinExistence type="predicted"/>
<evidence type="ECO:0000313" key="2">
    <source>
        <dbReference type="Proteomes" id="UP001497700"/>
    </source>
</evidence>
<keyword evidence="2" id="KW-1185">Reference proteome</keyword>
<organism evidence="1 2">
    <name type="scientific">Hypoxylon rubiginosum</name>
    <dbReference type="NCBI Taxonomy" id="110542"/>
    <lineage>
        <taxon>Eukaryota</taxon>
        <taxon>Fungi</taxon>
        <taxon>Dikarya</taxon>
        <taxon>Ascomycota</taxon>
        <taxon>Pezizomycotina</taxon>
        <taxon>Sordariomycetes</taxon>
        <taxon>Xylariomycetidae</taxon>
        <taxon>Xylariales</taxon>
        <taxon>Hypoxylaceae</taxon>
        <taxon>Hypoxylon</taxon>
    </lineage>
</organism>
<gene>
    <name evidence="1" type="ORF">F4820DRAFT_448336</name>
</gene>
<protein>
    <submittedName>
        <fullName evidence="1">Uncharacterized protein</fullName>
    </submittedName>
</protein>
<reference evidence="1 2" key="1">
    <citation type="journal article" date="2022" name="New Phytol.">
        <title>Ecological generalism drives hyperdiversity of secondary metabolite gene clusters in xylarialean endophytes.</title>
        <authorList>
            <person name="Franco M.E.E."/>
            <person name="Wisecaver J.H."/>
            <person name="Arnold A.E."/>
            <person name="Ju Y.M."/>
            <person name="Slot J.C."/>
            <person name="Ahrendt S."/>
            <person name="Moore L.P."/>
            <person name="Eastman K.E."/>
            <person name="Scott K."/>
            <person name="Konkel Z."/>
            <person name="Mondo S.J."/>
            <person name="Kuo A."/>
            <person name="Hayes R.D."/>
            <person name="Haridas S."/>
            <person name="Andreopoulos B."/>
            <person name="Riley R."/>
            <person name="LaButti K."/>
            <person name="Pangilinan J."/>
            <person name="Lipzen A."/>
            <person name="Amirebrahimi M."/>
            <person name="Yan J."/>
            <person name="Adam C."/>
            <person name="Keymanesh K."/>
            <person name="Ng V."/>
            <person name="Louie K."/>
            <person name="Northen T."/>
            <person name="Drula E."/>
            <person name="Henrissat B."/>
            <person name="Hsieh H.M."/>
            <person name="Youens-Clark K."/>
            <person name="Lutzoni F."/>
            <person name="Miadlikowska J."/>
            <person name="Eastwood D.C."/>
            <person name="Hamelin R.C."/>
            <person name="Grigoriev I.V."/>
            <person name="U'Ren J.M."/>
        </authorList>
    </citation>
    <scope>NUCLEOTIDE SEQUENCE [LARGE SCALE GENOMIC DNA]</scope>
    <source>
        <strain evidence="1 2">CBS 119005</strain>
    </source>
</reference>
<dbReference type="Proteomes" id="UP001497700">
    <property type="component" value="Unassembled WGS sequence"/>
</dbReference>
<name>A0ACB9Z1K6_9PEZI</name>